<organism evidence="13 14">
    <name type="scientific">Abyssobacteria bacterium (strain SURF_5)</name>
    <dbReference type="NCBI Taxonomy" id="2093360"/>
    <lineage>
        <taxon>Bacteria</taxon>
        <taxon>Pseudomonadati</taxon>
        <taxon>Candidatus Hydrogenedentota</taxon>
        <taxon>Candidatus Abyssobacteria</taxon>
    </lineage>
</organism>
<dbReference type="GO" id="GO:0050567">
    <property type="term" value="F:glutaminyl-tRNA synthase (glutamine-hydrolyzing) activity"/>
    <property type="evidence" value="ECO:0007669"/>
    <property type="project" value="UniProtKB-UniRule"/>
</dbReference>
<gene>
    <name evidence="11 13" type="primary">gatB</name>
    <name evidence="13" type="ORF">C4520_16125</name>
</gene>
<dbReference type="InterPro" id="IPR042114">
    <property type="entry name" value="GatB_C_1"/>
</dbReference>
<dbReference type="SUPFAM" id="SSF55931">
    <property type="entry name" value="Glutamine synthetase/guanido kinase"/>
    <property type="match status" value="1"/>
</dbReference>
<reference evidence="13 14" key="1">
    <citation type="journal article" date="2017" name="ISME J.">
        <title>Energy and carbon metabolisms in a deep terrestrial subsurface fluid microbial community.</title>
        <authorList>
            <person name="Momper L."/>
            <person name="Jungbluth S.P."/>
            <person name="Lee M.D."/>
            <person name="Amend J.P."/>
        </authorList>
    </citation>
    <scope>NUCLEOTIDE SEQUENCE [LARGE SCALE GENOMIC DNA]</scope>
    <source>
        <strain evidence="13">SURF_5</strain>
    </source>
</reference>
<dbReference type="InterPro" id="IPR006075">
    <property type="entry name" value="Asn/Gln-tRNA_Trfase_suB/E_cat"/>
</dbReference>
<evidence type="ECO:0000313" key="14">
    <source>
        <dbReference type="Proteomes" id="UP000265882"/>
    </source>
</evidence>
<evidence type="ECO:0000259" key="12">
    <source>
        <dbReference type="SMART" id="SM00845"/>
    </source>
</evidence>
<name>A0A3A4NP19_ABYX5</name>
<comment type="function">
    <text evidence="8 11">Allows the formation of correctly charged Asn-tRNA(Asn) or Gln-tRNA(Gln) through the transamidation of misacylated Asp-tRNA(Asn) or Glu-tRNA(Gln) in organisms which lack either or both of asparaginyl-tRNA or glutaminyl-tRNA synthetases. The reaction takes place in the presence of glutamine and ATP through an activated phospho-Asp-tRNA(Asn) or phospho-Glu-tRNA(Gln).</text>
</comment>
<comment type="caution">
    <text evidence="13">The sequence shown here is derived from an EMBL/GenBank/DDBJ whole genome shotgun (WGS) entry which is preliminary data.</text>
</comment>
<sequence>MEYEIVIGLEFHTQLSTNSKIFCACSTKFGAEPNTQVCPVCMGLPGVLPVLNKKVVEDAIMTGLALNCEIANYCKFARKNYFYPDLPKNYQISQYEDPLARNGYMDISVSGTTRRIGITRVHMEEDAGKLIHPESGPVSYVDFNRTGVPLMEIVTEPDIRSPEEAYATAVTLKAVLQYLEVSDCNMEEGSLRCDANVSVRPKGQTAFGVKTEVKNMNSFKAVQKALEYEAARQIKVLAEGGRILQETRLWDADHGVTRSMRSKEEAHDYRYFPDPDLIPLIVSKEWIEEIRAKLPELPARRKQRLQEQYAIPEYDAEVLTASKSMADYFEKAASLYPNPKAVANWVMGELQRYLNLQQIDIRQNKISPEHLVELLKLIDDGTVSASMAKTVFAEMFDTGKSASTIIREKGMVQITDEEELVGITEKVIADNPGPVAEFLGGNERTFGFLMGQAMKASKGKANPKLLNKLLRERLQKT</sequence>
<dbReference type="SUPFAM" id="SSF89095">
    <property type="entry name" value="GatB/YqeY motif"/>
    <property type="match status" value="1"/>
</dbReference>
<keyword evidence="13" id="KW-0808">Transferase</keyword>
<evidence type="ECO:0000256" key="7">
    <source>
        <dbReference type="ARBA" id="ARBA00022917"/>
    </source>
</evidence>
<dbReference type="Gene3D" id="1.10.10.410">
    <property type="match status" value="1"/>
</dbReference>
<dbReference type="PANTHER" id="PTHR11659">
    <property type="entry name" value="GLUTAMYL-TRNA GLN AMIDOTRANSFERASE SUBUNIT B MITOCHONDRIAL AND PROKARYOTIC PET112-RELATED"/>
    <property type="match status" value="1"/>
</dbReference>
<dbReference type="GO" id="GO:0070681">
    <property type="term" value="P:glutaminyl-tRNAGln biosynthesis via transamidation"/>
    <property type="evidence" value="ECO:0007669"/>
    <property type="project" value="TreeGrafter"/>
</dbReference>
<dbReference type="InterPro" id="IPR003789">
    <property type="entry name" value="Asn/Gln_tRNA_amidoTrase-B-like"/>
</dbReference>
<dbReference type="NCBIfam" id="NF004014">
    <property type="entry name" value="PRK05477.1-4"/>
    <property type="match status" value="1"/>
</dbReference>
<proteinExistence type="inferred from homology"/>
<dbReference type="FunFam" id="1.10.150.380:FF:000001">
    <property type="entry name" value="Aspartyl/glutamyl-tRNA(Asn/Gln) amidotransferase subunit B"/>
    <property type="match status" value="1"/>
</dbReference>
<keyword evidence="6 11" id="KW-0067">ATP-binding</keyword>
<dbReference type="GO" id="GO:0016740">
    <property type="term" value="F:transferase activity"/>
    <property type="evidence" value="ECO:0007669"/>
    <property type="project" value="UniProtKB-KW"/>
</dbReference>
<dbReference type="NCBIfam" id="NF004015">
    <property type="entry name" value="PRK05477.1-5"/>
    <property type="match status" value="1"/>
</dbReference>
<dbReference type="Proteomes" id="UP000265882">
    <property type="component" value="Unassembled WGS sequence"/>
</dbReference>
<feature type="domain" description="Asn/Gln amidotransferase" evidence="12">
    <location>
        <begin position="327"/>
        <end position="474"/>
    </location>
</feature>
<dbReference type="InterPro" id="IPR017959">
    <property type="entry name" value="Asn/Gln-tRNA_amidoTrfase_suB/E"/>
</dbReference>
<dbReference type="EMBL" id="QZKU01000114">
    <property type="protein sequence ID" value="RJP17494.1"/>
    <property type="molecule type" value="Genomic_DNA"/>
</dbReference>
<evidence type="ECO:0000256" key="10">
    <source>
        <dbReference type="ARBA" id="ARBA00047913"/>
    </source>
</evidence>
<accession>A0A3A4NP19</accession>
<keyword evidence="4 11" id="KW-0436">Ligase</keyword>
<dbReference type="Pfam" id="PF02934">
    <property type="entry name" value="GatB_N"/>
    <property type="match status" value="1"/>
</dbReference>
<dbReference type="InterPro" id="IPR018027">
    <property type="entry name" value="Asn/Gln_amidotransferase"/>
</dbReference>
<dbReference type="Pfam" id="PF02637">
    <property type="entry name" value="GatB_Yqey"/>
    <property type="match status" value="1"/>
</dbReference>
<dbReference type="NCBIfam" id="TIGR00133">
    <property type="entry name" value="gatB"/>
    <property type="match status" value="1"/>
</dbReference>
<dbReference type="InterPro" id="IPR017958">
    <property type="entry name" value="Gln-tRNA_amidoTrfase_suB_CS"/>
</dbReference>
<evidence type="ECO:0000256" key="8">
    <source>
        <dbReference type="ARBA" id="ARBA00024799"/>
    </source>
</evidence>
<evidence type="ECO:0000256" key="4">
    <source>
        <dbReference type="ARBA" id="ARBA00022598"/>
    </source>
</evidence>
<comment type="catalytic activity">
    <reaction evidence="10 11">
        <text>L-glutamyl-tRNA(Gln) + L-glutamine + ATP + H2O = L-glutaminyl-tRNA(Gln) + L-glutamate + ADP + phosphate + H(+)</text>
        <dbReference type="Rhea" id="RHEA:17521"/>
        <dbReference type="Rhea" id="RHEA-COMP:9681"/>
        <dbReference type="Rhea" id="RHEA-COMP:9684"/>
        <dbReference type="ChEBI" id="CHEBI:15377"/>
        <dbReference type="ChEBI" id="CHEBI:15378"/>
        <dbReference type="ChEBI" id="CHEBI:29985"/>
        <dbReference type="ChEBI" id="CHEBI:30616"/>
        <dbReference type="ChEBI" id="CHEBI:43474"/>
        <dbReference type="ChEBI" id="CHEBI:58359"/>
        <dbReference type="ChEBI" id="CHEBI:78520"/>
        <dbReference type="ChEBI" id="CHEBI:78521"/>
        <dbReference type="ChEBI" id="CHEBI:456216"/>
    </reaction>
</comment>
<evidence type="ECO:0000256" key="11">
    <source>
        <dbReference type="HAMAP-Rule" id="MF_00121"/>
    </source>
</evidence>
<dbReference type="FunFam" id="1.10.10.410:FF:000001">
    <property type="entry name" value="Aspartyl/glutamyl-tRNA(Asn/Gln) amidotransferase subunit B"/>
    <property type="match status" value="1"/>
</dbReference>
<evidence type="ECO:0000256" key="6">
    <source>
        <dbReference type="ARBA" id="ARBA00022840"/>
    </source>
</evidence>
<dbReference type="NCBIfam" id="NF004012">
    <property type="entry name" value="PRK05477.1-2"/>
    <property type="match status" value="1"/>
</dbReference>
<dbReference type="AlphaFoldDB" id="A0A3A4NP19"/>
<evidence type="ECO:0000313" key="13">
    <source>
        <dbReference type="EMBL" id="RJP17494.1"/>
    </source>
</evidence>
<keyword evidence="5 11" id="KW-0547">Nucleotide-binding</keyword>
<dbReference type="GO" id="GO:0006412">
    <property type="term" value="P:translation"/>
    <property type="evidence" value="ECO:0007669"/>
    <property type="project" value="UniProtKB-UniRule"/>
</dbReference>
<evidence type="ECO:0000256" key="5">
    <source>
        <dbReference type="ARBA" id="ARBA00022741"/>
    </source>
</evidence>
<dbReference type="GO" id="GO:0050566">
    <property type="term" value="F:asparaginyl-tRNA synthase (glutamine-hydrolyzing) activity"/>
    <property type="evidence" value="ECO:0007669"/>
    <property type="project" value="RHEA"/>
</dbReference>
<dbReference type="PROSITE" id="PS01234">
    <property type="entry name" value="GATB"/>
    <property type="match status" value="1"/>
</dbReference>
<evidence type="ECO:0000256" key="1">
    <source>
        <dbReference type="ARBA" id="ARBA00005306"/>
    </source>
</evidence>
<evidence type="ECO:0000256" key="3">
    <source>
        <dbReference type="ARBA" id="ARBA00016923"/>
    </source>
</evidence>
<dbReference type="Gene3D" id="1.10.150.380">
    <property type="entry name" value="GatB domain, N-terminal subdomain"/>
    <property type="match status" value="1"/>
</dbReference>
<dbReference type="InterPro" id="IPR014746">
    <property type="entry name" value="Gln_synth/guanido_kin_cat_dom"/>
</dbReference>
<dbReference type="EC" id="6.3.5.-" evidence="11"/>
<comment type="subunit">
    <text evidence="2 11">Heterotrimer of A, B and C subunits.</text>
</comment>
<evidence type="ECO:0000256" key="2">
    <source>
        <dbReference type="ARBA" id="ARBA00011123"/>
    </source>
</evidence>
<evidence type="ECO:0000256" key="9">
    <source>
        <dbReference type="ARBA" id="ARBA00047380"/>
    </source>
</evidence>
<dbReference type="HAMAP" id="MF_00121">
    <property type="entry name" value="GatB"/>
    <property type="match status" value="1"/>
</dbReference>
<comment type="similarity">
    <text evidence="1 11">Belongs to the GatB/GatE family. GatB subfamily.</text>
</comment>
<comment type="catalytic activity">
    <reaction evidence="9 11">
        <text>L-aspartyl-tRNA(Asn) + L-glutamine + ATP + H2O = L-asparaginyl-tRNA(Asn) + L-glutamate + ADP + phosphate + 2 H(+)</text>
        <dbReference type="Rhea" id="RHEA:14513"/>
        <dbReference type="Rhea" id="RHEA-COMP:9674"/>
        <dbReference type="Rhea" id="RHEA-COMP:9677"/>
        <dbReference type="ChEBI" id="CHEBI:15377"/>
        <dbReference type="ChEBI" id="CHEBI:15378"/>
        <dbReference type="ChEBI" id="CHEBI:29985"/>
        <dbReference type="ChEBI" id="CHEBI:30616"/>
        <dbReference type="ChEBI" id="CHEBI:43474"/>
        <dbReference type="ChEBI" id="CHEBI:58359"/>
        <dbReference type="ChEBI" id="CHEBI:78515"/>
        <dbReference type="ChEBI" id="CHEBI:78516"/>
        <dbReference type="ChEBI" id="CHEBI:456216"/>
    </reaction>
</comment>
<dbReference type="InterPro" id="IPR004413">
    <property type="entry name" value="GatB"/>
</dbReference>
<protein>
    <recommendedName>
        <fullName evidence="3 11">Aspartyl/glutamyl-tRNA(Asn/Gln) amidotransferase subunit B</fullName>
        <shortName evidence="11">Asp/Glu-ADT subunit B</shortName>
        <ecNumber evidence="11">6.3.5.-</ecNumber>
    </recommendedName>
</protein>
<dbReference type="GO" id="GO:0005524">
    <property type="term" value="F:ATP binding"/>
    <property type="evidence" value="ECO:0007669"/>
    <property type="project" value="UniProtKB-KW"/>
</dbReference>
<dbReference type="PANTHER" id="PTHR11659:SF0">
    <property type="entry name" value="GLUTAMYL-TRNA(GLN) AMIDOTRANSFERASE SUBUNIT B, MITOCHONDRIAL"/>
    <property type="match status" value="1"/>
</dbReference>
<dbReference type="SMART" id="SM00845">
    <property type="entry name" value="GatB_Yqey"/>
    <property type="match status" value="1"/>
</dbReference>
<keyword evidence="7 11" id="KW-0648">Protein biosynthesis</keyword>
<dbReference type="InterPro" id="IPR023168">
    <property type="entry name" value="GatB_Yqey_C_2"/>
</dbReference>